<feature type="domain" description="K Homology" evidence="4">
    <location>
        <begin position="53"/>
        <end position="123"/>
    </location>
</feature>
<dbReference type="EMBL" id="JARTCD010000032">
    <property type="protein sequence ID" value="KAJ8657339.1"/>
    <property type="molecule type" value="Genomic_DNA"/>
</dbReference>
<name>A0AAD7V133_9FUNG</name>
<dbReference type="SMART" id="SM00322">
    <property type="entry name" value="KH"/>
    <property type="match status" value="3"/>
</dbReference>
<dbReference type="CDD" id="cd22456">
    <property type="entry name" value="KH-I_Rnc1_rpt2"/>
    <property type="match status" value="1"/>
</dbReference>
<keyword evidence="6" id="KW-1185">Reference proteome</keyword>
<dbReference type="PANTHER" id="PTHR10288">
    <property type="entry name" value="KH DOMAIN CONTAINING RNA BINDING PROTEIN"/>
    <property type="match status" value="1"/>
</dbReference>
<feature type="compositionally biased region" description="Low complexity" evidence="3">
    <location>
        <begin position="281"/>
        <end position="293"/>
    </location>
</feature>
<dbReference type="CDD" id="cd22455">
    <property type="entry name" value="KH-I_Rnc1_rpt1"/>
    <property type="match status" value="1"/>
</dbReference>
<dbReference type="GO" id="GO:0003723">
    <property type="term" value="F:RNA binding"/>
    <property type="evidence" value="ECO:0007669"/>
    <property type="project" value="UniProtKB-UniRule"/>
</dbReference>
<dbReference type="PROSITE" id="PS50084">
    <property type="entry name" value="KH_TYPE_1"/>
    <property type="match status" value="3"/>
</dbReference>
<feature type="compositionally biased region" description="Low complexity" evidence="3">
    <location>
        <begin position="1"/>
        <end position="32"/>
    </location>
</feature>
<dbReference type="InterPro" id="IPR004088">
    <property type="entry name" value="KH_dom_type_1"/>
</dbReference>
<feature type="compositionally biased region" description="Low complexity" evidence="3">
    <location>
        <begin position="241"/>
        <end position="250"/>
    </location>
</feature>
<organism evidence="5 6">
    <name type="scientific">Lichtheimia ornata</name>
    <dbReference type="NCBI Taxonomy" id="688661"/>
    <lineage>
        <taxon>Eukaryota</taxon>
        <taxon>Fungi</taxon>
        <taxon>Fungi incertae sedis</taxon>
        <taxon>Mucoromycota</taxon>
        <taxon>Mucoromycotina</taxon>
        <taxon>Mucoromycetes</taxon>
        <taxon>Mucorales</taxon>
        <taxon>Lichtheimiaceae</taxon>
        <taxon>Lichtheimia</taxon>
    </lineage>
</organism>
<dbReference type="GeneID" id="83214302"/>
<dbReference type="AlphaFoldDB" id="A0AAD7V133"/>
<dbReference type="InterPro" id="IPR036612">
    <property type="entry name" value="KH_dom_type_1_sf"/>
</dbReference>
<evidence type="ECO:0000256" key="1">
    <source>
        <dbReference type="ARBA" id="ARBA00022737"/>
    </source>
</evidence>
<gene>
    <name evidence="5" type="ORF">O0I10_006892</name>
</gene>
<dbReference type="RefSeq" id="XP_058342252.1">
    <property type="nucleotide sequence ID" value="XM_058486917.1"/>
</dbReference>
<evidence type="ECO:0000313" key="5">
    <source>
        <dbReference type="EMBL" id="KAJ8657339.1"/>
    </source>
</evidence>
<feature type="domain" description="K Homology" evidence="4">
    <location>
        <begin position="148"/>
        <end position="219"/>
    </location>
</feature>
<reference evidence="5 6" key="1">
    <citation type="submission" date="2023-03" db="EMBL/GenBank/DDBJ databases">
        <title>Genome sequence of Lichtheimia ornata CBS 291.66.</title>
        <authorList>
            <person name="Mohabir J.T."/>
            <person name="Shea T.P."/>
            <person name="Kurbessoian T."/>
            <person name="Berby B."/>
            <person name="Fontaine J."/>
            <person name="Livny J."/>
            <person name="Gnirke A."/>
            <person name="Stajich J.E."/>
            <person name="Cuomo C.A."/>
        </authorList>
    </citation>
    <scope>NUCLEOTIDE SEQUENCE [LARGE SCALE GENOMIC DNA]</scope>
    <source>
        <strain evidence="5">CBS 291.66</strain>
    </source>
</reference>
<feature type="compositionally biased region" description="Polar residues" evidence="3">
    <location>
        <begin position="257"/>
        <end position="276"/>
    </location>
</feature>
<protein>
    <recommendedName>
        <fullName evidence="4">K Homology domain-containing protein</fullName>
    </recommendedName>
</protein>
<dbReference type="Pfam" id="PF00013">
    <property type="entry name" value="KH_1"/>
    <property type="match status" value="3"/>
</dbReference>
<dbReference type="Proteomes" id="UP001234581">
    <property type="component" value="Unassembled WGS sequence"/>
</dbReference>
<dbReference type="SUPFAM" id="SSF54791">
    <property type="entry name" value="Eukaryotic type KH-domain (KH-domain type I)"/>
    <property type="match status" value="3"/>
</dbReference>
<evidence type="ECO:0000256" key="3">
    <source>
        <dbReference type="SAM" id="MobiDB-lite"/>
    </source>
</evidence>
<dbReference type="InterPro" id="IPR004087">
    <property type="entry name" value="KH_dom"/>
</dbReference>
<evidence type="ECO:0000313" key="6">
    <source>
        <dbReference type="Proteomes" id="UP001234581"/>
    </source>
</evidence>
<comment type="caution">
    <text evidence="5">The sequence shown here is derived from an EMBL/GenBank/DDBJ whole genome shotgun (WGS) entry which is preliminary data.</text>
</comment>
<dbReference type="CDD" id="cd22457">
    <property type="entry name" value="KH-I_Rnc1_rpt3"/>
    <property type="match status" value="1"/>
</dbReference>
<feature type="domain" description="K Homology" evidence="4">
    <location>
        <begin position="300"/>
        <end position="371"/>
    </location>
</feature>
<accession>A0AAD7V133</accession>
<feature type="region of interest" description="Disordered" evidence="3">
    <location>
        <begin position="237"/>
        <end position="296"/>
    </location>
</feature>
<sequence>MSQVSPTSTVSQTEQQAATLPAQQQQQQQGQTLERNQSSTSSDPALDDGGDDSLLTLRALLSSKEAGAVIGKGGKNIAELRDSTGVKVGISKVVQGVPDRVLTAVGTVESVAKAYGFVAQTLIDNLAGAPATPPISPITHEDGSNTGSNTTLRLLISHNLMGTVIGRQGVKIKHIQDMSGVHMTASKSLLPQSTERVVEIRGTVHGIQTAIQEIGQCLLEDKERAYGTILYNPIKATKTNQQQPQGFTQQHQHRRSSSITRTGNGSDFTSSTSTNGGALGSQPSSRRQSVSSSFAADNPNIRTQHICIPSDMVGCIIGKGGAKISEIRRLSGSRISIAKMAHDETGERMFTIQGTPEANERALYLLYGQLENEKERRLQGMMQQEDLLLEADEE</sequence>
<evidence type="ECO:0000259" key="4">
    <source>
        <dbReference type="SMART" id="SM00322"/>
    </source>
</evidence>
<keyword evidence="1" id="KW-0677">Repeat</keyword>
<feature type="region of interest" description="Disordered" evidence="3">
    <location>
        <begin position="1"/>
        <end position="51"/>
    </location>
</feature>
<keyword evidence="2" id="KW-0694">RNA-binding</keyword>
<dbReference type="InterPro" id="IPR049786">
    <property type="entry name" value="Rnc1_KH-I_3"/>
</dbReference>
<proteinExistence type="predicted"/>
<evidence type="ECO:0000256" key="2">
    <source>
        <dbReference type="PROSITE-ProRule" id="PRU00117"/>
    </source>
</evidence>
<dbReference type="Gene3D" id="3.30.1370.10">
    <property type="entry name" value="K Homology domain, type 1"/>
    <property type="match status" value="3"/>
</dbReference>